<sequence>MQSFGCITIRGVQVSQSGAHQVVLRGATRALSGRYRCEVSADAPFFHTDYKSAYMRVVGKHCGGATTGSLLKKSLLFQYNRRLYDLFTIMTFLCRLNIRTISTSDVAATPETIENNTLNADFQEASLFSSNVPHLLSQGDLNDLVSDFNLSKQQELWGSRLTDAIPKQPKTKCLLYKSFQEFLISESRYHDARTDRSLVILRNEIVSVRKSALSDSRRGRFAEVRAGGAGARVAAPRRLRAEPFISVNLRLLRERRCARAPRPAPAPAKLMRAQTAPAPSAPRNGANYGAAPRPARRDTCLMSHVGLPNLFTACCVTLTITKFVQLLKRHIAERNDDEETLLCRLSPPPTFIL</sequence>
<protein>
    <submittedName>
        <fullName evidence="2">Uncharacterized protein</fullName>
    </submittedName>
</protein>
<dbReference type="EMBL" id="BGZK01001167">
    <property type="protein sequence ID" value="GBP73259.1"/>
    <property type="molecule type" value="Genomic_DNA"/>
</dbReference>
<reference evidence="2 3" key="1">
    <citation type="journal article" date="2019" name="Commun. Biol.">
        <title>The bagworm genome reveals a unique fibroin gene that provides high tensile strength.</title>
        <authorList>
            <person name="Kono N."/>
            <person name="Nakamura H."/>
            <person name="Ohtoshi R."/>
            <person name="Tomita M."/>
            <person name="Numata K."/>
            <person name="Arakawa K."/>
        </authorList>
    </citation>
    <scope>NUCLEOTIDE SEQUENCE [LARGE SCALE GENOMIC DNA]</scope>
</reference>
<gene>
    <name evidence="2" type="ORF">EVAR_55026_1</name>
</gene>
<dbReference type="OrthoDB" id="7375975at2759"/>
<accession>A0A4C1YF20</accession>
<feature type="region of interest" description="Disordered" evidence="1">
    <location>
        <begin position="262"/>
        <end position="293"/>
    </location>
</feature>
<evidence type="ECO:0000256" key="1">
    <source>
        <dbReference type="SAM" id="MobiDB-lite"/>
    </source>
</evidence>
<dbReference type="Proteomes" id="UP000299102">
    <property type="component" value="Unassembled WGS sequence"/>
</dbReference>
<name>A0A4C1YF20_EUMVA</name>
<evidence type="ECO:0000313" key="3">
    <source>
        <dbReference type="Proteomes" id="UP000299102"/>
    </source>
</evidence>
<dbReference type="PANTHER" id="PTHR21261:SF17">
    <property type="entry name" value="BEAT VI"/>
    <property type="match status" value="1"/>
</dbReference>
<comment type="caution">
    <text evidence="2">The sequence shown here is derived from an EMBL/GenBank/DDBJ whole genome shotgun (WGS) entry which is preliminary data.</text>
</comment>
<evidence type="ECO:0000313" key="2">
    <source>
        <dbReference type="EMBL" id="GBP73259.1"/>
    </source>
</evidence>
<proteinExistence type="predicted"/>
<organism evidence="2 3">
    <name type="scientific">Eumeta variegata</name>
    <name type="common">Bagworm moth</name>
    <name type="synonym">Eumeta japonica</name>
    <dbReference type="NCBI Taxonomy" id="151549"/>
    <lineage>
        <taxon>Eukaryota</taxon>
        <taxon>Metazoa</taxon>
        <taxon>Ecdysozoa</taxon>
        <taxon>Arthropoda</taxon>
        <taxon>Hexapoda</taxon>
        <taxon>Insecta</taxon>
        <taxon>Pterygota</taxon>
        <taxon>Neoptera</taxon>
        <taxon>Endopterygota</taxon>
        <taxon>Lepidoptera</taxon>
        <taxon>Glossata</taxon>
        <taxon>Ditrysia</taxon>
        <taxon>Tineoidea</taxon>
        <taxon>Psychidae</taxon>
        <taxon>Oiketicinae</taxon>
        <taxon>Eumeta</taxon>
    </lineage>
</organism>
<dbReference type="AlphaFoldDB" id="A0A4C1YF20"/>
<dbReference type="PANTHER" id="PTHR21261">
    <property type="entry name" value="BEAT PROTEIN"/>
    <property type="match status" value="1"/>
</dbReference>
<keyword evidence="3" id="KW-1185">Reference proteome</keyword>